<dbReference type="SFLD" id="SFLDG01066">
    <property type="entry name" value="organic_radical-activating_enz"/>
    <property type="match status" value="1"/>
</dbReference>
<dbReference type="PANTHER" id="PTHR30352:SF4">
    <property type="entry name" value="PYRUVATE FORMATE-LYASE 2-ACTIVATING ENZYME"/>
    <property type="match status" value="1"/>
</dbReference>
<name>A0A4P5PB97_9ENTE</name>
<evidence type="ECO:0000256" key="1">
    <source>
        <dbReference type="ARBA" id="ARBA00001966"/>
    </source>
</evidence>
<evidence type="ECO:0000259" key="7">
    <source>
        <dbReference type="PROSITE" id="PS51918"/>
    </source>
</evidence>
<accession>A0A4P5PB97</accession>
<evidence type="ECO:0000256" key="6">
    <source>
        <dbReference type="ARBA" id="ARBA00023014"/>
    </source>
</evidence>
<protein>
    <submittedName>
        <fullName evidence="8">Pyruvate formate lyase-activating protein</fullName>
    </submittedName>
</protein>
<keyword evidence="8" id="KW-0670">Pyruvate</keyword>
<proteinExistence type="predicted"/>
<evidence type="ECO:0000313" key="9">
    <source>
        <dbReference type="Proteomes" id="UP000290567"/>
    </source>
</evidence>
<dbReference type="Pfam" id="PF04055">
    <property type="entry name" value="Radical_SAM"/>
    <property type="match status" value="1"/>
</dbReference>
<comment type="cofactor">
    <cofactor evidence="1">
        <name>[4Fe-4S] cluster</name>
        <dbReference type="ChEBI" id="CHEBI:49883"/>
    </cofactor>
</comment>
<dbReference type="Gene3D" id="3.20.20.70">
    <property type="entry name" value="Aldolase class I"/>
    <property type="match status" value="1"/>
</dbReference>
<dbReference type="PROSITE" id="PS51918">
    <property type="entry name" value="RADICAL_SAM"/>
    <property type="match status" value="1"/>
</dbReference>
<dbReference type="OrthoDB" id="9782387at2"/>
<dbReference type="InterPro" id="IPR013785">
    <property type="entry name" value="Aldolase_TIM"/>
</dbReference>
<dbReference type="PANTHER" id="PTHR30352">
    <property type="entry name" value="PYRUVATE FORMATE-LYASE-ACTIVATING ENZYME"/>
    <property type="match status" value="1"/>
</dbReference>
<keyword evidence="8" id="KW-0456">Lyase</keyword>
<feature type="domain" description="Radical SAM core" evidence="7">
    <location>
        <begin position="29"/>
        <end position="260"/>
    </location>
</feature>
<dbReference type="NCBIfam" id="TIGR02494">
    <property type="entry name" value="PFLE_PFLC"/>
    <property type="match status" value="1"/>
</dbReference>
<dbReference type="GO" id="GO:0046872">
    <property type="term" value="F:metal ion binding"/>
    <property type="evidence" value="ECO:0007669"/>
    <property type="project" value="UniProtKB-KW"/>
</dbReference>
<dbReference type="PIRSF" id="PIRSF000371">
    <property type="entry name" value="PFL_act_enz"/>
    <property type="match status" value="1"/>
</dbReference>
<reference evidence="9" key="1">
    <citation type="submission" date="2019-02" db="EMBL/GenBank/DDBJ databases">
        <title>Draft genome sequence of Enterococcus sp. Gos25-1.</title>
        <authorList>
            <person name="Tanaka N."/>
            <person name="Shiwa Y."/>
            <person name="Fujita N."/>
        </authorList>
    </citation>
    <scope>NUCLEOTIDE SEQUENCE [LARGE SCALE GENOMIC DNA]</scope>
    <source>
        <strain evidence="9">Gos25-1</strain>
    </source>
</reference>
<dbReference type="SUPFAM" id="SSF102114">
    <property type="entry name" value="Radical SAM enzymes"/>
    <property type="match status" value="1"/>
</dbReference>
<evidence type="ECO:0000256" key="2">
    <source>
        <dbReference type="ARBA" id="ARBA00022485"/>
    </source>
</evidence>
<keyword evidence="6" id="KW-0411">Iron-sulfur</keyword>
<keyword evidence="4" id="KW-0479">Metal-binding</keyword>
<evidence type="ECO:0000256" key="3">
    <source>
        <dbReference type="ARBA" id="ARBA00022691"/>
    </source>
</evidence>
<dbReference type="InterPro" id="IPR034457">
    <property type="entry name" value="Organic_radical-activating"/>
</dbReference>
<evidence type="ECO:0000313" key="8">
    <source>
        <dbReference type="EMBL" id="GCF95290.1"/>
    </source>
</evidence>
<dbReference type="EMBL" id="BJCC01000031">
    <property type="protein sequence ID" value="GCF95290.1"/>
    <property type="molecule type" value="Genomic_DNA"/>
</dbReference>
<comment type="caution">
    <text evidence="8">The sequence shown here is derived from an EMBL/GenBank/DDBJ whole genome shotgun (WGS) entry which is preliminary data.</text>
</comment>
<keyword evidence="9" id="KW-1185">Reference proteome</keyword>
<gene>
    <name evidence="8" type="ORF">NRIC_31810</name>
</gene>
<dbReference type="InterPro" id="IPR007197">
    <property type="entry name" value="rSAM"/>
</dbReference>
<keyword evidence="3" id="KW-0949">S-adenosyl-L-methionine</keyword>
<dbReference type="GO" id="GO:0016491">
    <property type="term" value="F:oxidoreductase activity"/>
    <property type="evidence" value="ECO:0007669"/>
    <property type="project" value="InterPro"/>
</dbReference>
<dbReference type="AlphaFoldDB" id="A0A4P5PB97"/>
<dbReference type="GO" id="GO:0016829">
    <property type="term" value="F:lyase activity"/>
    <property type="evidence" value="ECO:0007669"/>
    <property type="project" value="UniProtKB-KW"/>
</dbReference>
<dbReference type="InterPro" id="IPR012839">
    <property type="entry name" value="Organic_radical_activase"/>
</dbReference>
<organism evidence="8 9">
    <name type="scientific">Enterococcus florum</name>
    <dbReference type="NCBI Taxonomy" id="2480627"/>
    <lineage>
        <taxon>Bacteria</taxon>
        <taxon>Bacillati</taxon>
        <taxon>Bacillota</taxon>
        <taxon>Bacilli</taxon>
        <taxon>Lactobacillales</taxon>
        <taxon>Enterococcaceae</taxon>
        <taxon>Enterococcus</taxon>
    </lineage>
</organism>
<dbReference type="InterPro" id="IPR058240">
    <property type="entry name" value="rSAM_sf"/>
</dbReference>
<keyword evidence="5" id="KW-0408">Iron</keyword>
<keyword evidence="2" id="KW-0004">4Fe-4S</keyword>
<evidence type="ECO:0000256" key="5">
    <source>
        <dbReference type="ARBA" id="ARBA00023004"/>
    </source>
</evidence>
<dbReference type="SFLD" id="SFLDS00029">
    <property type="entry name" value="Radical_SAM"/>
    <property type="match status" value="1"/>
</dbReference>
<dbReference type="Proteomes" id="UP000290567">
    <property type="component" value="Unassembled WGS sequence"/>
</dbReference>
<dbReference type="GO" id="GO:0051539">
    <property type="term" value="F:4 iron, 4 sulfur cluster binding"/>
    <property type="evidence" value="ECO:0007669"/>
    <property type="project" value="UniProtKB-KW"/>
</dbReference>
<sequence>MIEQLVGKRTKEQATTTGMVLRIERGSVYDGDGFRTVVFLKGCPLRCLWCSTPESQSFKVEHAQHCTYGQVMSVEDVMKEIRKDSCCYFHSGGGLTISGGEMLSQPVFSRELLKAAWEECINTAIETTFYAPWEAVSSLLPYVDTAFVDLKMFSPEGHKKYIGGDNSRIFDNLLKTNELEHPFRLIVRIPIIPGINDSDEELGGIGSFCTKLTHLHHVQLLPYHRLGTETYKRLGRTYPLADLQPPSAEHMEHCLSILGNYVDTVM</sequence>
<evidence type="ECO:0000256" key="4">
    <source>
        <dbReference type="ARBA" id="ARBA00022723"/>
    </source>
</evidence>
<dbReference type="RefSeq" id="WP_146623690.1">
    <property type="nucleotide sequence ID" value="NZ_BJCC01000031.1"/>
</dbReference>